<gene>
    <name evidence="1" type="ORF">E5336_04880</name>
</gene>
<evidence type="ECO:0000313" key="2">
    <source>
        <dbReference type="Proteomes" id="UP000308836"/>
    </source>
</evidence>
<accession>A0AC61R8A5</accession>
<reference evidence="1" key="1">
    <citation type="submission" date="2019-04" db="EMBL/GenBank/DDBJ databases">
        <title>Microbes associate with the intestines of laboratory mice.</title>
        <authorList>
            <person name="Navarre W."/>
            <person name="Wong E."/>
            <person name="Huang K."/>
            <person name="Tropini C."/>
            <person name="Ng K."/>
            <person name="Yu B."/>
        </authorList>
    </citation>
    <scope>NUCLEOTIDE SEQUENCE</scope>
    <source>
        <strain evidence="1">NM09_H32</strain>
    </source>
</reference>
<dbReference type="EMBL" id="SRYG01000007">
    <property type="protein sequence ID" value="TGY66396.1"/>
    <property type="molecule type" value="Genomic_DNA"/>
</dbReference>
<dbReference type="Proteomes" id="UP000308836">
    <property type="component" value="Unassembled WGS sequence"/>
</dbReference>
<organism evidence="1 2">
    <name type="scientific">Dubosiella muris</name>
    <dbReference type="NCBI Taxonomy" id="3038133"/>
    <lineage>
        <taxon>Bacteria</taxon>
        <taxon>Bacillati</taxon>
        <taxon>Bacillota</taxon>
        <taxon>Erysipelotrichia</taxon>
        <taxon>Erysipelotrichales</taxon>
        <taxon>Erysipelotrichaceae</taxon>
        <taxon>Dubosiella</taxon>
    </lineage>
</organism>
<protein>
    <submittedName>
        <fullName evidence="1">VanZ family protein</fullName>
    </submittedName>
</protein>
<comment type="caution">
    <text evidence="1">The sequence shown here is derived from an EMBL/GenBank/DDBJ whole genome shotgun (WGS) entry which is preliminary data.</text>
</comment>
<evidence type="ECO:0000313" key="1">
    <source>
        <dbReference type="EMBL" id="TGY66396.1"/>
    </source>
</evidence>
<proteinExistence type="predicted"/>
<sequence length="136" mass="15113">MAAMTRSQRVFLALSLGLMLAIFLFSSQPGDESSSVSFWFARWLAKWIGEDGAQFLVRKGAHFTIYALLGFCLLQSFGSRPKSFFWVVAFCVLFAALDEFHQSFVPGRSAQLRDVLLDGCGSATGAAISRFFLKHK</sequence>
<keyword evidence="2" id="KW-1185">Reference proteome</keyword>
<name>A0AC61R8A5_9FIRM</name>